<protein>
    <recommendedName>
        <fullName evidence="5">3-methylmercaptopropionyl-CoA ligase</fullName>
        <ecNumber evidence="4">6.2.1.44</ecNumber>
    </recommendedName>
</protein>
<keyword evidence="9" id="KW-1185">Reference proteome</keyword>
<feature type="domain" description="AMP-binding enzyme C-terminal" evidence="7">
    <location>
        <begin position="420"/>
        <end position="495"/>
    </location>
</feature>
<dbReference type="InterPro" id="IPR042099">
    <property type="entry name" value="ANL_N_sf"/>
</dbReference>
<dbReference type="FunFam" id="3.30.300.30:FF:000008">
    <property type="entry name" value="2,3-dihydroxybenzoate-AMP ligase"/>
    <property type="match status" value="1"/>
</dbReference>
<comment type="similarity">
    <text evidence="1">Belongs to the ATP-dependent AMP-binding enzyme family.</text>
</comment>
<evidence type="ECO:0000256" key="3">
    <source>
        <dbReference type="ARBA" id="ARBA00051915"/>
    </source>
</evidence>
<dbReference type="InterPro" id="IPR025110">
    <property type="entry name" value="AMP-bd_C"/>
</dbReference>
<reference evidence="8 9" key="1">
    <citation type="submission" date="2017-10" db="EMBL/GenBank/DDBJ databases">
        <title>Sedimentibacterium mangrovi gen. nov., sp. nov., a novel member of family Phyllobacteriacea isolated from mangrove sediment.</title>
        <authorList>
            <person name="Liao H."/>
            <person name="Tian Y."/>
        </authorList>
    </citation>
    <scope>NUCLEOTIDE SEQUENCE [LARGE SCALE GENOMIC DNA]</scope>
    <source>
        <strain evidence="8 9">X9-2-2</strain>
    </source>
</reference>
<proteinExistence type="inferred from homology"/>
<evidence type="ECO:0000256" key="1">
    <source>
        <dbReference type="ARBA" id="ARBA00006432"/>
    </source>
</evidence>
<name>A0A2G1QTT5_9HYPH</name>
<evidence type="ECO:0000259" key="7">
    <source>
        <dbReference type="Pfam" id="PF13193"/>
    </source>
</evidence>
<dbReference type="InterPro" id="IPR000873">
    <property type="entry name" value="AMP-dep_synth/lig_dom"/>
</dbReference>
<dbReference type="GO" id="GO:0006631">
    <property type="term" value="P:fatty acid metabolic process"/>
    <property type="evidence" value="ECO:0007669"/>
    <property type="project" value="TreeGrafter"/>
</dbReference>
<feature type="domain" description="AMP-dependent synthetase/ligase" evidence="6">
    <location>
        <begin position="17"/>
        <end position="370"/>
    </location>
</feature>
<dbReference type="OrthoDB" id="9803968at2"/>
<dbReference type="Gene3D" id="3.40.50.12780">
    <property type="entry name" value="N-terminal domain of ligase-like"/>
    <property type="match status" value="1"/>
</dbReference>
<organism evidence="8 9">
    <name type="scientific">Zhengella mangrovi</name>
    <dbReference type="NCBI Taxonomy" id="1982044"/>
    <lineage>
        <taxon>Bacteria</taxon>
        <taxon>Pseudomonadati</taxon>
        <taxon>Pseudomonadota</taxon>
        <taxon>Alphaproteobacteria</taxon>
        <taxon>Hyphomicrobiales</taxon>
        <taxon>Notoacmeibacteraceae</taxon>
        <taxon>Zhengella</taxon>
    </lineage>
</organism>
<sequence>MNLAHWLVRSACVSAGNPALLKGDTVVADYASFARSAAGIAGALVETHGVKPGDHVAIFARNCTEYLEAMWGVWFAGAAVVPVNAKLHPKEAAWIIADSGARLALVTATLGENLDTVRPDGLETMVDLLGDGFAAMRAHAPMPAPAERAPDETAWLFYTSGTTGKPKGVMITHANIQAMVLGYFANIDEVYASDCALYAAPISHGAGLYNVQHVLKAARHAVPPSGGFEPAEILDLSRRLGDVHMFAAPTMVKRLVTHAKAAGATGEGIRTIVYGGGPMYLADIIEAVDVLGPRFAQLYGQGESPMCITGMTRAMVADRTHPRWRERLASTGIAQACVEVRIAGEDGTELPLGETGEVLVRGASVMKGYWNNPDANAKTLRDGWLWTGDMGAMDGDGFLTLKDRSKDLIISGGTNIYPREVEEALLTHPSVSEVSVVGAPHPEWGEEVVAFVVLAEGGAADEKALDAHCLDQIARFKRPKRYWFIEALPKNNYGKVLKTELRTRLAEEREGA</sequence>
<dbReference type="EMBL" id="PDVP01000001">
    <property type="protein sequence ID" value="PHP68864.1"/>
    <property type="molecule type" value="Genomic_DNA"/>
</dbReference>
<dbReference type="PANTHER" id="PTHR43201">
    <property type="entry name" value="ACYL-COA SYNTHETASE"/>
    <property type="match status" value="1"/>
</dbReference>
<comment type="catalytic activity">
    <reaction evidence="3">
        <text>3-(methylsulfanyl)propanoate + ATP + CoA = 3-(methylsulfanyl)propanoyl-CoA + AMP + diphosphate</text>
        <dbReference type="Rhea" id="RHEA:43052"/>
        <dbReference type="ChEBI" id="CHEBI:30616"/>
        <dbReference type="ChEBI" id="CHEBI:33019"/>
        <dbReference type="ChEBI" id="CHEBI:49016"/>
        <dbReference type="ChEBI" id="CHEBI:57287"/>
        <dbReference type="ChEBI" id="CHEBI:82815"/>
        <dbReference type="ChEBI" id="CHEBI:456215"/>
        <dbReference type="EC" id="6.2.1.44"/>
    </reaction>
    <physiologicalReaction direction="left-to-right" evidence="3">
        <dbReference type="Rhea" id="RHEA:43053"/>
    </physiologicalReaction>
</comment>
<gene>
    <name evidence="8" type="ORF">CSC94_02415</name>
</gene>
<accession>A0A2G1QTT5</accession>
<dbReference type="Proteomes" id="UP000221168">
    <property type="component" value="Unassembled WGS sequence"/>
</dbReference>
<evidence type="ECO:0000259" key="6">
    <source>
        <dbReference type="Pfam" id="PF00501"/>
    </source>
</evidence>
<comment type="caution">
    <text evidence="8">The sequence shown here is derived from an EMBL/GenBank/DDBJ whole genome shotgun (WGS) entry which is preliminary data.</text>
</comment>
<dbReference type="InterPro" id="IPR020845">
    <property type="entry name" value="AMP-binding_CS"/>
</dbReference>
<dbReference type="AlphaFoldDB" id="A0A2G1QTT5"/>
<dbReference type="EC" id="6.2.1.44" evidence="4"/>
<evidence type="ECO:0000256" key="2">
    <source>
        <dbReference type="ARBA" id="ARBA00022598"/>
    </source>
</evidence>
<evidence type="ECO:0000256" key="4">
    <source>
        <dbReference type="ARBA" id="ARBA00066616"/>
    </source>
</evidence>
<dbReference type="GO" id="GO:0031956">
    <property type="term" value="F:medium-chain fatty acid-CoA ligase activity"/>
    <property type="evidence" value="ECO:0007669"/>
    <property type="project" value="TreeGrafter"/>
</dbReference>
<dbReference type="SUPFAM" id="SSF56801">
    <property type="entry name" value="Acetyl-CoA synthetase-like"/>
    <property type="match status" value="1"/>
</dbReference>
<dbReference type="PROSITE" id="PS00455">
    <property type="entry name" value="AMP_BINDING"/>
    <property type="match status" value="1"/>
</dbReference>
<dbReference type="Pfam" id="PF00501">
    <property type="entry name" value="AMP-binding"/>
    <property type="match status" value="1"/>
</dbReference>
<evidence type="ECO:0000313" key="9">
    <source>
        <dbReference type="Proteomes" id="UP000221168"/>
    </source>
</evidence>
<evidence type="ECO:0000313" key="8">
    <source>
        <dbReference type="EMBL" id="PHP68864.1"/>
    </source>
</evidence>
<dbReference type="RefSeq" id="WP_099303353.1">
    <property type="nucleotide sequence ID" value="NZ_PDVP01000001.1"/>
</dbReference>
<dbReference type="PANTHER" id="PTHR43201:SF5">
    <property type="entry name" value="MEDIUM-CHAIN ACYL-COA LIGASE ACSF2, MITOCHONDRIAL"/>
    <property type="match status" value="1"/>
</dbReference>
<evidence type="ECO:0000256" key="5">
    <source>
        <dbReference type="ARBA" id="ARBA00067668"/>
    </source>
</evidence>
<dbReference type="Pfam" id="PF13193">
    <property type="entry name" value="AMP-binding_C"/>
    <property type="match status" value="1"/>
</dbReference>
<dbReference type="Gene3D" id="3.30.300.30">
    <property type="match status" value="1"/>
</dbReference>
<dbReference type="InterPro" id="IPR045851">
    <property type="entry name" value="AMP-bd_C_sf"/>
</dbReference>
<keyword evidence="2" id="KW-0436">Ligase</keyword>